<name>A0A037ZIN7_9RHOB</name>
<dbReference type="CDD" id="cd06532">
    <property type="entry name" value="Glyco_transf_25"/>
    <property type="match status" value="1"/>
</dbReference>
<evidence type="ECO:0000313" key="3">
    <source>
        <dbReference type="Proteomes" id="UP000026249"/>
    </source>
</evidence>
<dbReference type="STRING" id="1454373.ACMU_12410"/>
<feature type="domain" description="Glycosyl transferase family 25" evidence="1">
    <location>
        <begin position="9"/>
        <end position="126"/>
    </location>
</feature>
<dbReference type="EMBL" id="JFKE01000004">
    <property type="protein sequence ID" value="KAJ55489.1"/>
    <property type="molecule type" value="Genomic_DNA"/>
</dbReference>
<dbReference type="RefSeq" id="WP_035259316.1">
    <property type="nucleotide sequence ID" value="NZ_JFKE01000004.1"/>
</dbReference>
<accession>A0A037ZIN7</accession>
<dbReference type="Pfam" id="PF01755">
    <property type="entry name" value="Glyco_transf_25"/>
    <property type="match status" value="1"/>
</dbReference>
<proteinExistence type="predicted"/>
<organism evidence="2 3">
    <name type="scientific">Actibacterium mucosum KCTC 23349</name>
    <dbReference type="NCBI Taxonomy" id="1454373"/>
    <lineage>
        <taxon>Bacteria</taxon>
        <taxon>Pseudomonadati</taxon>
        <taxon>Pseudomonadota</taxon>
        <taxon>Alphaproteobacteria</taxon>
        <taxon>Rhodobacterales</taxon>
        <taxon>Roseobacteraceae</taxon>
        <taxon>Actibacterium</taxon>
    </lineage>
</organism>
<reference evidence="2 3" key="1">
    <citation type="submission" date="2014-03" db="EMBL/GenBank/DDBJ databases">
        <title>Draft Genome Sequence of Actibacterium mucosum KCTC 23349, a Marine Alphaproteobacterium with Complex Ionic Requirements Isolated from Mediterranean Seawater at Malvarrosa Beach, Valencia, Spain.</title>
        <authorList>
            <person name="Arahal D.R."/>
            <person name="Shao Z."/>
            <person name="Lai Q."/>
            <person name="Pujalte M.J."/>
        </authorList>
    </citation>
    <scope>NUCLEOTIDE SEQUENCE [LARGE SCALE GENOMIC DNA]</scope>
    <source>
        <strain evidence="2 3">KCTC 23349</strain>
    </source>
</reference>
<dbReference type="InterPro" id="IPR002654">
    <property type="entry name" value="Glyco_trans_25"/>
</dbReference>
<sequence length="248" mass="28279">MSPRTEPWPIFVVTLEGDEERRAPLLAALEKAGLSYRLLFGVDGRNGLPQKWLSKIDRTQARKNMNRDMTDGEFACALSHQLIYEAVINEGLPGAVVLEDDAVWLPVFDQFMQARAYEAADLLLMDHQSGWFRNEPAQQIMDSVDGYEPFIPPLLTTGYTVSAHGARYMFENSFPLSATADWPCDVLQIKTLAAYPRIIGNNNQTGGPSHLSVDRLGFENKRAKSLWRLLSLEYWRMKRLKRQAKRLY</sequence>
<evidence type="ECO:0000313" key="2">
    <source>
        <dbReference type="EMBL" id="KAJ55489.1"/>
    </source>
</evidence>
<protein>
    <recommendedName>
        <fullName evidence="1">Glycosyl transferase family 25 domain-containing protein</fullName>
    </recommendedName>
</protein>
<dbReference type="OrthoDB" id="259382at2"/>
<gene>
    <name evidence="2" type="ORF">ACMU_12410</name>
</gene>
<evidence type="ECO:0000259" key="1">
    <source>
        <dbReference type="Pfam" id="PF01755"/>
    </source>
</evidence>
<dbReference type="AlphaFoldDB" id="A0A037ZIN7"/>
<comment type="caution">
    <text evidence="2">The sequence shown here is derived from an EMBL/GenBank/DDBJ whole genome shotgun (WGS) entry which is preliminary data.</text>
</comment>
<dbReference type="Proteomes" id="UP000026249">
    <property type="component" value="Unassembled WGS sequence"/>
</dbReference>
<keyword evidence="3" id="KW-1185">Reference proteome</keyword>